<name>A0A5B9VZ74_9BACT</name>
<dbReference type="EMBL" id="CP042997">
    <property type="protein sequence ID" value="QEH33623.1"/>
    <property type="molecule type" value="Genomic_DNA"/>
</dbReference>
<feature type="transmembrane region" description="Helical" evidence="7">
    <location>
        <begin position="21"/>
        <end position="37"/>
    </location>
</feature>
<keyword evidence="6 7" id="KW-0472">Membrane</keyword>
<dbReference type="GO" id="GO:0005886">
    <property type="term" value="C:plasma membrane"/>
    <property type="evidence" value="ECO:0007669"/>
    <property type="project" value="UniProtKB-SubCell"/>
</dbReference>
<dbReference type="NCBIfam" id="TIGR01185">
    <property type="entry name" value="devC"/>
    <property type="match status" value="1"/>
</dbReference>
<gene>
    <name evidence="9" type="ORF">OJF2_21270</name>
</gene>
<keyword evidence="10" id="KW-1185">Reference proteome</keyword>
<keyword evidence="2" id="KW-0813">Transport</keyword>
<evidence type="ECO:0000256" key="5">
    <source>
        <dbReference type="ARBA" id="ARBA00022989"/>
    </source>
</evidence>
<sequence length="389" mass="42215">MQPGATIPISWRNLTENRRRLMASLAGTAFAVTLMFMENGFRHAMLDSMVNVIERLDGQVVIVSRTLYTLAVPYNFPYRRLLQAKEFPEVEAASPFYIVTRSGFWRNPADSGLSRITVIGVRLDADDLNLGELKANRDALGEPDTAIADALSRSASFGTFEAGQVSELSGHRLKIVGTFRLGINSQSNGNLIMSERNLLRLFPELAGPTEAENAVTIGLLSLRPGTDAAALVGRLQASLPADVRVLTLGDFIARERDFWDKVAPIGTIFYIGVVMGFIVGCVICYQVLFSDISDRLGEFATLKAMGYSNSRLVRIVVMQGLYLALMGFAAGLAVSIALFAVVHEATGLPMDLSRNNPLAILALTVFMCVASGAFAARRLLSVDPAQLFA</sequence>
<keyword evidence="3" id="KW-1003">Cell membrane</keyword>
<evidence type="ECO:0000259" key="8">
    <source>
        <dbReference type="Pfam" id="PF02687"/>
    </source>
</evidence>
<evidence type="ECO:0000256" key="7">
    <source>
        <dbReference type="SAM" id="Phobius"/>
    </source>
</evidence>
<evidence type="ECO:0000256" key="1">
    <source>
        <dbReference type="ARBA" id="ARBA00004651"/>
    </source>
</evidence>
<evidence type="ECO:0000313" key="10">
    <source>
        <dbReference type="Proteomes" id="UP000324233"/>
    </source>
</evidence>
<dbReference type="InterPro" id="IPR003838">
    <property type="entry name" value="ABC3_permease_C"/>
</dbReference>
<feature type="transmembrane region" description="Helical" evidence="7">
    <location>
        <begin position="357"/>
        <end position="376"/>
    </location>
</feature>
<proteinExistence type="predicted"/>
<dbReference type="Proteomes" id="UP000324233">
    <property type="component" value="Chromosome"/>
</dbReference>
<keyword evidence="4 7" id="KW-0812">Transmembrane</keyword>
<dbReference type="PANTHER" id="PTHR43738:SF1">
    <property type="entry name" value="HEMIN TRANSPORT SYSTEM PERMEASE PROTEIN HRTB-RELATED"/>
    <property type="match status" value="1"/>
</dbReference>
<dbReference type="AlphaFoldDB" id="A0A5B9VZ74"/>
<feature type="domain" description="ABC3 transporter permease C-terminal" evidence="8">
    <location>
        <begin position="273"/>
        <end position="384"/>
    </location>
</feature>
<evidence type="ECO:0000256" key="2">
    <source>
        <dbReference type="ARBA" id="ARBA00022448"/>
    </source>
</evidence>
<accession>A0A5B9VZ74</accession>
<dbReference type="InterPro" id="IPR051125">
    <property type="entry name" value="ABC-4/HrtB_transporter"/>
</dbReference>
<feature type="transmembrane region" description="Helical" evidence="7">
    <location>
        <begin position="321"/>
        <end position="342"/>
    </location>
</feature>
<reference evidence="9 10" key="1">
    <citation type="submission" date="2019-08" db="EMBL/GenBank/DDBJ databases">
        <title>Deep-cultivation of Planctomycetes and their phenomic and genomic characterization uncovers novel biology.</title>
        <authorList>
            <person name="Wiegand S."/>
            <person name="Jogler M."/>
            <person name="Boedeker C."/>
            <person name="Pinto D."/>
            <person name="Vollmers J."/>
            <person name="Rivas-Marin E."/>
            <person name="Kohn T."/>
            <person name="Peeters S.H."/>
            <person name="Heuer A."/>
            <person name="Rast P."/>
            <person name="Oberbeckmann S."/>
            <person name="Bunk B."/>
            <person name="Jeske O."/>
            <person name="Meyerdierks A."/>
            <person name="Storesund J.E."/>
            <person name="Kallscheuer N."/>
            <person name="Luecker S."/>
            <person name="Lage O.M."/>
            <person name="Pohl T."/>
            <person name="Merkel B.J."/>
            <person name="Hornburger P."/>
            <person name="Mueller R.-W."/>
            <person name="Bruemmer F."/>
            <person name="Labrenz M."/>
            <person name="Spormann A.M."/>
            <person name="Op den Camp H."/>
            <person name="Overmann J."/>
            <person name="Amann R."/>
            <person name="Jetten M.S.M."/>
            <person name="Mascher T."/>
            <person name="Medema M.H."/>
            <person name="Devos D.P."/>
            <person name="Kaster A.-K."/>
            <person name="Ovreas L."/>
            <person name="Rohde M."/>
            <person name="Galperin M.Y."/>
            <person name="Jogler C."/>
        </authorList>
    </citation>
    <scope>NUCLEOTIDE SEQUENCE [LARGE SCALE GENOMIC DNA]</scope>
    <source>
        <strain evidence="9 10">OJF2</strain>
    </source>
</reference>
<dbReference type="InterPro" id="IPR005891">
    <property type="entry name" value="DevC"/>
</dbReference>
<evidence type="ECO:0000313" key="9">
    <source>
        <dbReference type="EMBL" id="QEH33623.1"/>
    </source>
</evidence>
<organism evidence="9 10">
    <name type="scientific">Aquisphaera giovannonii</name>
    <dbReference type="NCBI Taxonomy" id="406548"/>
    <lineage>
        <taxon>Bacteria</taxon>
        <taxon>Pseudomonadati</taxon>
        <taxon>Planctomycetota</taxon>
        <taxon>Planctomycetia</taxon>
        <taxon>Isosphaerales</taxon>
        <taxon>Isosphaeraceae</taxon>
        <taxon>Aquisphaera</taxon>
    </lineage>
</organism>
<dbReference type="Pfam" id="PF02687">
    <property type="entry name" value="FtsX"/>
    <property type="match status" value="1"/>
</dbReference>
<dbReference type="OrthoDB" id="180999at2"/>
<feature type="transmembrane region" description="Helical" evidence="7">
    <location>
        <begin position="268"/>
        <end position="288"/>
    </location>
</feature>
<keyword evidence="5 7" id="KW-1133">Transmembrane helix</keyword>
<comment type="subcellular location">
    <subcellularLocation>
        <location evidence="1">Cell membrane</location>
        <topology evidence="1">Multi-pass membrane protein</topology>
    </subcellularLocation>
</comment>
<dbReference type="RefSeq" id="WP_148593632.1">
    <property type="nucleotide sequence ID" value="NZ_CP042997.1"/>
</dbReference>
<evidence type="ECO:0000256" key="3">
    <source>
        <dbReference type="ARBA" id="ARBA00022475"/>
    </source>
</evidence>
<evidence type="ECO:0000256" key="6">
    <source>
        <dbReference type="ARBA" id="ARBA00023136"/>
    </source>
</evidence>
<dbReference type="PIRSF" id="PIRSF031773">
    <property type="entry name" value="DevC"/>
    <property type="match status" value="1"/>
</dbReference>
<evidence type="ECO:0000256" key="4">
    <source>
        <dbReference type="ARBA" id="ARBA00022692"/>
    </source>
</evidence>
<dbReference type="PANTHER" id="PTHR43738">
    <property type="entry name" value="ABC TRANSPORTER, MEMBRANE PROTEIN"/>
    <property type="match status" value="1"/>
</dbReference>
<dbReference type="KEGG" id="agv:OJF2_21270"/>
<protein>
    <submittedName>
        <fullName evidence="9">FtsX-like permease family protein</fullName>
    </submittedName>
</protein>